<evidence type="ECO:0000313" key="1">
    <source>
        <dbReference type="EMBL" id="SFW13607.1"/>
    </source>
</evidence>
<keyword evidence="2" id="KW-1185">Reference proteome</keyword>
<evidence type="ECO:0000313" key="2">
    <source>
        <dbReference type="Proteomes" id="UP000182248"/>
    </source>
</evidence>
<protein>
    <submittedName>
        <fullName evidence="1">Uncharacterized protein</fullName>
    </submittedName>
</protein>
<sequence length="41" mass="4642">MYSGVFMRFWTDARLKTEIWKMGLEGNNTAAGDNQVTCKNG</sequence>
<reference evidence="1 2" key="1">
    <citation type="submission" date="2016-11" db="EMBL/GenBank/DDBJ databases">
        <authorList>
            <person name="Jaros S."/>
            <person name="Januszkiewicz K."/>
            <person name="Wedrychowicz H."/>
        </authorList>
    </citation>
    <scope>NUCLEOTIDE SEQUENCE [LARGE SCALE GENOMIC DNA]</scope>
    <source>
        <strain evidence="1 2">CGMCC 1.12145</strain>
    </source>
</reference>
<organism evidence="1 2">
    <name type="scientific">Sinomicrobium oceani</name>
    <dbReference type="NCBI Taxonomy" id="1150368"/>
    <lineage>
        <taxon>Bacteria</taxon>
        <taxon>Pseudomonadati</taxon>
        <taxon>Bacteroidota</taxon>
        <taxon>Flavobacteriia</taxon>
        <taxon>Flavobacteriales</taxon>
        <taxon>Flavobacteriaceae</taxon>
        <taxon>Sinomicrobium</taxon>
    </lineage>
</organism>
<dbReference type="EMBL" id="FPJE01000001">
    <property type="protein sequence ID" value="SFW13607.1"/>
    <property type="molecule type" value="Genomic_DNA"/>
</dbReference>
<dbReference type="AlphaFoldDB" id="A0A1K1LRW2"/>
<gene>
    <name evidence="1" type="ORF">SAMN02927921_00200</name>
</gene>
<name>A0A1K1LRW2_9FLAO</name>
<dbReference type="Proteomes" id="UP000182248">
    <property type="component" value="Unassembled WGS sequence"/>
</dbReference>
<proteinExistence type="predicted"/>
<accession>A0A1K1LRW2</accession>